<evidence type="ECO:0000313" key="2">
    <source>
        <dbReference type="Proteomes" id="UP001150942"/>
    </source>
</evidence>
<dbReference type="OrthoDB" id="4293895at2759"/>
<dbReference type="EMBL" id="JAPQKQ010000008">
    <property type="protein sequence ID" value="KAJ5186645.1"/>
    <property type="molecule type" value="Genomic_DNA"/>
</dbReference>
<organism evidence="1 2">
    <name type="scientific">Penicillium cf. viridicatum</name>
    <dbReference type="NCBI Taxonomy" id="2972119"/>
    <lineage>
        <taxon>Eukaryota</taxon>
        <taxon>Fungi</taxon>
        <taxon>Dikarya</taxon>
        <taxon>Ascomycota</taxon>
        <taxon>Pezizomycotina</taxon>
        <taxon>Eurotiomycetes</taxon>
        <taxon>Eurotiomycetidae</taxon>
        <taxon>Eurotiales</taxon>
        <taxon>Aspergillaceae</taxon>
        <taxon>Penicillium</taxon>
    </lineage>
</organism>
<proteinExistence type="predicted"/>
<dbReference type="Proteomes" id="UP001150942">
    <property type="component" value="Unassembled WGS sequence"/>
</dbReference>
<evidence type="ECO:0000313" key="1">
    <source>
        <dbReference type="EMBL" id="KAJ5186645.1"/>
    </source>
</evidence>
<keyword evidence="2" id="KW-1185">Reference proteome</keyword>
<sequence length="253" mass="29242">MSGNTSIPKGLKPWYKELEIPDQLPCLEPNDMTVHQAKLSFGIKPAHGYRLWQFPNAIISLPLEFVHCLQKYDRPTTKSRCRIDALIMAVYHALDSQGFIHTPTRVKIDFDTLEWSPITYNNTPYSYIGKADFTLSIGEKDHMTCYLVVVKEDAQLSARQAESRPHRNKRGQLLAYMAMVQASRKRRHQSDYTVWGFLSDGLDYWFYQLDMQGEWSLVIFQSTREGWQSIANIFATFMLHSTASYPPLRPNLA</sequence>
<accession>A0A9W9J1E8</accession>
<name>A0A9W9J1E8_9EURO</name>
<gene>
    <name evidence="1" type="ORF">N7449_011409</name>
</gene>
<comment type="caution">
    <text evidence="1">The sequence shown here is derived from an EMBL/GenBank/DDBJ whole genome shotgun (WGS) entry which is preliminary data.</text>
</comment>
<reference evidence="1" key="2">
    <citation type="journal article" date="2023" name="IMA Fungus">
        <title>Comparative genomic study of the Penicillium genus elucidates a diverse pangenome and 15 lateral gene transfer events.</title>
        <authorList>
            <person name="Petersen C."/>
            <person name="Sorensen T."/>
            <person name="Nielsen M.R."/>
            <person name="Sondergaard T.E."/>
            <person name="Sorensen J.L."/>
            <person name="Fitzpatrick D.A."/>
            <person name="Frisvad J.C."/>
            <person name="Nielsen K.L."/>
        </authorList>
    </citation>
    <scope>NUCLEOTIDE SEQUENCE</scope>
    <source>
        <strain evidence="1">IBT 20477</strain>
    </source>
</reference>
<reference evidence="1" key="1">
    <citation type="submission" date="2022-11" db="EMBL/GenBank/DDBJ databases">
        <authorList>
            <person name="Petersen C."/>
        </authorList>
    </citation>
    <scope>NUCLEOTIDE SEQUENCE</scope>
    <source>
        <strain evidence="1">IBT 20477</strain>
    </source>
</reference>
<dbReference type="AlphaFoldDB" id="A0A9W9J1E8"/>
<protein>
    <submittedName>
        <fullName evidence="1">Uncharacterized protein</fullName>
    </submittedName>
</protein>